<dbReference type="EMBL" id="LFZX01000177">
    <property type="protein sequence ID" value="KNC66188.1"/>
    <property type="molecule type" value="Genomic_DNA"/>
</dbReference>
<feature type="transmembrane region" description="Helical" evidence="1">
    <location>
        <begin position="74"/>
        <end position="95"/>
    </location>
</feature>
<dbReference type="AlphaFoldDB" id="A0A0L0EQM6"/>
<keyword evidence="1" id="KW-1133">Transmembrane helix</keyword>
<proteinExistence type="predicted"/>
<sequence>MIVACQHCDFLVSIQDLGEQQRAVCPHCGNVLATTQRNYTQWIAAFSLSSIIFLLLSLQPHFISYAQHGLKQTISLMAAIMQLAKHYSVFLAALLST</sequence>
<keyword evidence="1" id="KW-0472">Membrane</keyword>
<feature type="non-terminal residue" evidence="2">
    <location>
        <position position="97"/>
    </location>
</feature>
<gene>
    <name evidence="2" type="ORF">AC626_18495</name>
</gene>
<dbReference type="Proteomes" id="UP000036850">
    <property type="component" value="Unassembled WGS sequence"/>
</dbReference>
<organism evidence="2 3">
    <name type="scientific">Pseudoalteromonas rubra</name>
    <dbReference type="NCBI Taxonomy" id="43658"/>
    <lineage>
        <taxon>Bacteria</taxon>
        <taxon>Pseudomonadati</taxon>
        <taxon>Pseudomonadota</taxon>
        <taxon>Gammaproteobacteria</taxon>
        <taxon>Alteromonadales</taxon>
        <taxon>Pseudoalteromonadaceae</taxon>
        <taxon>Pseudoalteromonas</taxon>
    </lineage>
</organism>
<accession>A0A0L0EQM6</accession>
<reference evidence="3" key="1">
    <citation type="submission" date="2015-07" db="EMBL/GenBank/DDBJ databases">
        <title>Draft genome sequence of a Pseudoalteromonas rubra strain, OCN096, isolated from Kaneohe Bay, Oahu, Hawaii.</title>
        <authorList>
            <person name="Beurmann S."/>
            <person name="Ushijima B."/>
            <person name="Belcaid M."/>
            <person name="Callahan S.M."/>
            <person name="Aeby G.S."/>
        </authorList>
    </citation>
    <scope>NUCLEOTIDE SEQUENCE [LARGE SCALE GENOMIC DNA]</scope>
    <source>
        <strain evidence="3">OCN096</strain>
    </source>
</reference>
<evidence type="ECO:0000313" key="3">
    <source>
        <dbReference type="Proteomes" id="UP000036850"/>
    </source>
</evidence>
<protein>
    <submittedName>
        <fullName evidence="2">Paraquat-inducible protein</fullName>
    </submittedName>
</protein>
<name>A0A0L0EQM6_9GAMM</name>
<evidence type="ECO:0000313" key="2">
    <source>
        <dbReference type="EMBL" id="KNC66188.1"/>
    </source>
</evidence>
<feature type="transmembrane region" description="Helical" evidence="1">
    <location>
        <begin position="42"/>
        <end position="62"/>
    </location>
</feature>
<evidence type="ECO:0000256" key="1">
    <source>
        <dbReference type="SAM" id="Phobius"/>
    </source>
</evidence>
<comment type="caution">
    <text evidence="2">The sequence shown here is derived from an EMBL/GenBank/DDBJ whole genome shotgun (WGS) entry which is preliminary data.</text>
</comment>
<keyword evidence="1" id="KW-0812">Transmembrane</keyword>